<keyword evidence="3 5" id="KW-0456">Lyase</keyword>
<dbReference type="Proteomes" id="UP001220964">
    <property type="component" value="Unassembled WGS sequence"/>
</dbReference>
<dbReference type="SUPFAM" id="SSF51621">
    <property type="entry name" value="Phosphoenolpyruvate/pyruvate domain"/>
    <property type="match status" value="1"/>
</dbReference>
<proteinExistence type="inferred from homology"/>
<reference evidence="5" key="1">
    <citation type="submission" date="2023-03" db="EMBL/GenBank/DDBJ databases">
        <title>Multiphase analysis and comparison of six strains from genera Psychromarinibacter, Lutimaribacter, and Maritimibacter, including a novel species: Psychromarinibacter sediminicola sp. nov.</title>
        <authorList>
            <person name="Wang Y.-H."/>
            <person name="Ye M.-Q."/>
            <person name="Du Z.-J."/>
        </authorList>
    </citation>
    <scope>NUCLEOTIDE SEQUENCE</scope>
    <source>
        <strain evidence="5">C21-152</strain>
    </source>
</reference>
<dbReference type="PANTHER" id="PTHR30502:SF0">
    <property type="entry name" value="PHOSPHOENOLPYRUVATE CARBOXYLASE FAMILY PROTEIN"/>
    <property type="match status" value="1"/>
</dbReference>
<name>A0AAE3NT69_9RHOB</name>
<dbReference type="AlphaFoldDB" id="A0AAE3NT69"/>
<evidence type="ECO:0000313" key="5">
    <source>
        <dbReference type="EMBL" id="MDF0600465.1"/>
    </source>
</evidence>
<evidence type="ECO:0000256" key="2">
    <source>
        <dbReference type="ARBA" id="ARBA00022723"/>
    </source>
</evidence>
<accession>A0AAE3NT69</accession>
<protein>
    <submittedName>
        <fullName evidence="5">Aldolase/citrate lyase family protein</fullName>
    </submittedName>
</protein>
<dbReference type="GO" id="GO:0005737">
    <property type="term" value="C:cytoplasm"/>
    <property type="evidence" value="ECO:0007669"/>
    <property type="project" value="TreeGrafter"/>
</dbReference>
<dbReference type="GO" id="GO:0046872">
    <property type="term" value="F:metal ion binding"/>
    <property type="evidence" value="ECO:0007669"/>
    <property type="project" value="UniProtKB-KW"/>
</dbReference>
<dbReference type="InterPro" id="IPR005000">
    <property type="entry name" value="Aldolase/citrate-lyase_domain"/>
</dbReference>
<dbReference type="InterPro" id="IPR050251">
    <property type="entry name" value="HpcH-HpaI_aldolase"/>
</dbReference>
<dbReference type="Gene3D" id="3.20.20.60">
    <property type="entry name" value="Phosphoenolpyruvate-binding domains"/>
    <property type="match status" value="1"/>
</dbReference>
<dbReference type="Pfam" id="PF03328">
    <property type="entry name" value="HpcH_HpaI"/>
    <property type="match status" value="1"/>
</dbReference>
<gene>
    <name evidence="5" type="ORF">P1J78_06965</name>
</gene>
<comment type="similarity">
    <text evidence="1">Belongs to the HpcH/HpaI aldolase family.</text>
</comment>
<dbReference type="InterPro" id="IPR015813">
    <property type="entry name" value="Pyrv/PenolPyrv_kinase-like_dom"/>
</dbReference>
<dbReference type="PANTHER" id="PTHR30502">
    <property type="entry name" value="2-KETO-3-DEOXY-L-RHAMNONATE ALDOLASE"/>
    <property type="match status" value="1"/>
</dbReference>
<keyword evidence="6" id="KW-1185">Reference proteome</keyword>
<comment type="caution">
    <text evidence="5">The sequence shown here is derived from an EMBL/GenBank/DDBJ whole genome shotgun (WGS) entry which is preliminary data.</text>
</comment>
<evidence type="ECO:0000259" key="4">
    <source>
        <dbReference type="Pfam" id="PF03328"/>
    </source>
</evidence>
<sequence length="261" mass="27119">MSETAGYRAFAARLRRGEHLVGTFVKTPTAHATEQLGLLGFDFVVFDMEHAAIDLGAVDTMILAARAANVAGVVRVAEGSAAAIQSVLDAGAAGVLVPHVADRQTAEAIVAHCRYRPGSRGFANTTRAGDYGSVGFTDHMDAQAREVACIAMIEDLDAVEAMDEILSVEGLDAIFVGRGDLTAALGENSMTGAKTYAVVERIMAVAKARGMPAILLCGDRADAEAMSALGATAYMMGSDHGFMMKAAREALSALAPPIGSR</sequence>
<feature type="domain" description="HpcH/HpaI aldolase/citrate lyase" evidence="4">
    <location>
        <begin position="22"/>
        <end position="244"/>
    </location>
</feature>
<dbReference type="RefSeq" id="WP_275566608.1">
    <property type="nucleotide sequence ID" value="NZ_JARGYC010000013.1"/>
</dbReference>
<keyword evidence="2" id="KW-0479">Metal-binding</keyword>
<evidence type="ECO:0000256" key="1">
    <source>
        <dbReference type="ARBA" id="ARBA00005568"/>
    </source>
</evidence>
<dbReference type="InterPro" id="IPR040442">
    <property type="entry name" value="Pyrv_kinase-like_dom_sf"/>
</dbReference>
<dbReference type="EMBL" id="JARGYC010000013">
    <property type="protein sequence ID" value="MDF0600465.1"/>
    <property type="molecule type" value="Genomic_DNA"/>
</dbReference>
<evidence type="ECO:0000313" key="6">
    <source>
        <dbReference type="Proteomes" id="UP001220964"/>
    </source>
</evidence>
<dbReference type="GO" id="GO:0016832">
    <property type="term" value="F:aldehyde-lyase activity"/>
    <property type="evidence" value="ECO:0007669"/>
    <property type="project" value="TreeGrafter"/>
</dbReference>
<organism evidence="5 6">
    <name type="scientific">Psychromarinibacter sediminicola</name>
    <dbReference type="NCBI Taxonomy" id="3033385"/>
    <lineage>
        <taxon>Bacteria</taxon>
        <taxon>Pseudomonadati</taxon>
        <taxon>Pseudomonadota</taxon>
        <taxon>Alphaproteobacteria</taxon>
        <taxon>Rhodobacterales</taxon>
        <taxon>Paracoccaceae</taxon>
        <taxon>Psychromarinibacter</taxon>
    </lineage>
</organism>
<evidence type="ECO:0000256" key="3">
    <source>
        <dbReference type="ARBA" id="ARBA00023239"/>
    </source>
</evidence>